<organism evidence="1 2">
    <name type="scientific">Sphaeroforma arctica JP610</name>
    <dbReference type="NCBI Taxonomy" id="667725"/>
    <lineage>
        <taxon>Eukaryota</taxon>
        <taxon>Ichthyosporea</taxon>
        <taxon>Ichthyophonida</taxon>
        <taxon>Sphaeroforma</taxon>
    </lineage>
</organism>
<keyword evidence="2" id="KW-1185">Reference proteome</keyword>
<dbReference type="Proteomes" id="UP000054560">
    <property type="component" value="Unassembled WGS sequence"/>
</dbReference>
<sequence length="54" mass="6131">DKCGYKEFTVGAWEDLPDQPGVRKRDLTFITPLAKNSFGPTEAPVEMEQYLLVE</sequence>
<evidence type="ECO:0000313" key="2">
    <source>
        <dbReference type="Proteomes" id="UP000054560"/>
    </source>
</evidence>
<dbReference type="RefSeq" id="XP_014145577.1">
    <property type="nucleotide sequence ID" value="XM_014290102.1"/>
</dbReference>
<dbReference type="GeneID" id="25916288"/>
<name>A0A0L0F4L8_9EUKA</name>
<reference evidence="1 2" key="1">
    <citation type="submission" date="2011-02" db="EMBL/GenBank/DDBJ databases">
        <title>The Genome Sequence of Sphaeroforma arctica JP610.</title>
        <authorList>
            <consortium name="The Broad Institute Genome Sequencing Platform"/>
            <person name="Russ C."/>
            <person name="Cuomo C."/>
            <person name="Young S.K."/>
            <person name="Zeng Q."/>
            <person name="Gargeya S."/>
            <person name="Alvarado L."/>
            <person name="Berlin A."/>
            <person name="Chapman S.B."/>
            <person name="Chen Z."/>
            <person name="Freedman E."/>
            <person name="Gellesch M."/>
            <person name="Goldberg J."/>
            <person name="Griggs A."/>
            <person name="Gujja S."/>
            <person name="Heilman E."/>
            <person name="Heiman D."/>
            <person name="Howarth C."/>
            <person name="Mehta T."/>
            <person name="Neiman D."/>
            <person name="Pearson M."/>
            <person name="Roberts A."/>
            <person name="Saif S."/>
            <person name="Shea T."/>
            <person name="Shenoy N."/>
            <person name="Sisk P."/>
            <person name="Stolte C."/>
            <person name="Sykes S."/>
            <person name="White J."/>
            <person name="Yandava C."/>
            <person name="Burger G."/>
            <person name="Gray M.W."/>
            <person name="Holland P.W.H."/>
            <person name="King N."/>
            <person name="Lang F.B.F."/>
            <person name="Roger A.J."/>
            <person name="Ruiz-Trillo I."/>
            <person name="Haas B."/>
            <person name="Nusbaum C."/>
            <person name="Birren B."/>
        </authorList>
    </citation>
    <scope>NUCLEOTIDE SEQUENCE [LARGE SCALE GENOMIC DNA]</scope>
    <source>
        <strain evidence="1 2">JP610</strain>
    </source>
</reference>
<protein>
    <submittedName>
        <fullName evidence="1">Uncharacterized protein</fullName>
    </submittedName>
</protein>
<feature type="non-terminal residue" evidence="1">
    <location>
        <position position="1"/>
    </location>
</feature>
<accession>A0A0L0F4L8</accession>
<dbReference type="AlphaFoldDB" id="A0A0L0F4L8"/>
<gene>
    <name evidence="1" type="ORF">SARC_15784</name>
</gene>
<proteinExistence type="predicted"/>
<evidence type="ECO:0000313" key="1">
    <source>
        <dbReference type="EMBL" id="KNC71675.1"/>
    </source>
</evidence>
<dbReference type="EMBL" id="KQ248325">
    <property type="protein sequence ID" value="KNC71675.1"/>
    <property type="molecule type" value="Genomic_DNA"/>
</dbReference>